<feature type="transmembrane region" description="Helical" evidence="1">
    <location>
        <begin position="138"/>
        <end position="157"/>
    </location>
</feature>
<protein>
    <recommendedName>
        <fullName evidence="4">Fenitrothion hydrolase</fullName>
    </recommendedName>
</protein>
<reference evidence="2" key="2">
    <citation type="submission" date="2020-09" db="EMBL/GenBank/DDBJ databases">
        <authorList>
            <person name="Sun Q."/>
            <person name="Zhou Y."/>
        </authorList>
    </citation>
    <scope>NUCLEOTIDE SEQUENCE</scope>
    <source>
        <strain evidence="2">CGMCC 1.6293</strain>
    </source>
</reference>
<feature type="transmembrane region" description="Helical" evidence="1">
    <location>
        <begin position="413"/>
        <end position="436"/>
    </location>
</feature>
<feature type="transmembrane region" description="Helical" evidence="1">
    <location>
        <begin position="316"/>
        <end position="334"/>
    </location>
</feature>
<feature type="transmembrane region" description="Helical" evidence="1">
    <location>
        <begin position="93"/>
        <end position="117"/>
    </location>
</feature>
<comment type="caution">
    <text evidence="2">The sequence shown here is derived from an EMBL/GenBank/DDBJ whole genome shotgun (WGS) entry which is preliminary data.</text>
</comment>
<evidence type="ECO:0000313" key="3">
    <source>
        <dbReference type="Proteomes" id="UP000649829"/>
    </source>
</evidence>
<feature type="transmembrane region" description="Helical" evidence="1">
    <location>
        <begin position="234"/>
        <end position="259"/>
    </location>
</feature>
<reference evidence="2" key="1">
    <citation type="journal article" date="2014" name="Int. J. Syst. Evol. Microbiol.">
        <title>Complete genome sequence of Corynebacterium casei LMG S-19264T (=DSM 44701T), isolated from a smear-ripened cheese.</title>
        <authorList>
            <consortium name="US DOE Joint Genome Institute (JGI-PGF)"/>
            <person name="Walter F."/>
            <person name="Albersmeier A."/>
            <person name="Kalinowski J."/>
            <person name="Ruckert C."/>
        </authorList>
    </citation>
    <scope>NUCLEOTIDE SEQUENCE</scope>
    <source>
        <strain evidence="2">CGMCC 1.6293</strain>
    </source>
</reference>
<keyword evidence="3" id="KW-1185">Reference proteome</keyword>
<name>A0A917SKV8_9RHOB</name>
<feature type="transmembrane region" description="Helical" evidence="1">
    <location>
        <begin position="20"/>
        <end position="40"/>
    </location>
</feature>
<keyword evidence="1" id="KW-0472">Membrane</keyword>
<evidence type="ECO:0000313" key="2">
    <source>
        <dbReference type="EMBL" id="GGL87115.1"/>
    </source>
</evidence>
<evidence type="ECO:0008006" key="4">
    <source>
        <dbReference type="Google" id="ProtNLM"/>
    </source>
</evidence>
<keyword evidence="1" id="KW-1133">Transmembrane helix</keyword>
<organism evidence="2 3">
    <name type="scientific">Pseudooceanicola nanhaiensis</name>
    <dbReference type="NCBI Taxonomy" id="375761"/>
    <lineage>
        <taxon>Bacteria</taxon>
        <taxon>Pseudomonadati</taxon>
        <taxon>Pseudomonadota</taxon>
        <taxon>Alphaproteobacteria</taxon>
        <taxon>Rhodobacterales</taxon>
        <taxon>Paracoccaceae</taxon>
        <taxon>Pseudooceanicola</taxon>
    </lineage>
</organism>
<feature type="transmembrane region" description="Helical" evidence="1">
    <location>
        <begin position="61"/>
        <end position="81"/>
    </location>
</feature>
<dbReference type="Proteomes" id="UP000649829">
    <property type="component" value="Unassembled WGS sequence"/>
</dbReference>
<proteinExistence type="predicted"/>
<feature type="transmembrane region" description="Helical" evidence="1">
    <location>
        <begin position="354"/>
        <end position="372"/>
    </location>
</feature>
<feature type="transmembrane region" description="Helical" evidence="1">
    <location>
        <begin position="379"/>
        <end position="401"/>
    </location>
</feature>
<gene>
    <name evidence="2" type="ORF">GCM10011534_06240</name>
</gene>
<dbReference type="AlphaFoldDB" id="A0A917SKV8"/>
<feature type="transmembrane region" description="Helical" evidence="1">
    <location>
        <begin position="169"/>
        <end position="191"/>
    </location>
</feature>
<dbReference type="EMBL" id="BMLF01000001">
    <property type="protein sequence ID" value="GGL87115.1"/>
    <property type="molecule type" value="Genomic_DNA"/>
</dbReference>
<sequence length="441" mass="47442">MAAAHASEQGFVLLLPTDLYIAGGVAAVALTVLLVAAVPDRAARRLFRPVPLWPAARRRRGGWPSLLSALWLWWLIWRGLSGSQDPTVNPLPLVIWTAVWLCLVIAQALVGDLWRALNPWTGLWARLGRPRPLQYPRALGHWPALLGLFAIAGFLLADPAPARPERLALAAGGYWALNMAGTLAFGPRWLLSAEALTVLMRAYSGLALPGRWRGRRAIGLSGWRHLARADPPMALALFMVAMLAAGSFDGLNETFWWLARLGVNPLEFPGRSAVVLPTLAGLALAWAGLAALFAASLHAGAILAEDARPTPGLLRAFAPTLLPIAFAYHFAHYLPAMLVEGQYLLLMLNDPAGTGANLLGLAGMQVTTGIFNSRDTVRVIWLTQAGAVVLGHVVAILMAHVRALAHFATPRQALLSQVPLALFMVLYTLFGLWLLAAPRGA</sequence>
<accession>A0A917SKV8</accession>
<evidence type="ECO:0000256" key="1">
    <source>
        <dbReference type="SAM" id="Phobius"/>
    </source>
</evidence>
<dbReference type="RefSeq" id="WP_084178289.1">
    <property type="nucleotide sequence ID" value="NZ_BMLF01000001.1"/>
</dbReference>
<keyword evidence="1" id="KW-0812">Transmembrane</keyword>
<feature type="transmembrane region" description="Helical" evidence="1">
    <location>
        <begin position="279"/>
        <end position="304"/>
    </location>
</feature>